<reference evidence="3 4" key="1">
    <citation type="submission" date="2021-04" db="EMBL/GenBank/DDBJ databases">
        <authorList>
            <person name="Pira H."/>
            <person name="Risdian C."/>
            <person name="Wink J."/>
        </authorList>
    </citation>
    <scope>NUCLEOTIDE SEQUENCE [LARGE SCALE GENOMIC DNA]</scope>
    <source>
        <strain evidence="3 4">WH53</strain>
    </source>
</reference>
<accession>A0ABS5ZIR7</accession>
<feature type="transmembrane region" description="Helical" evidence="1">
    <location>
        <begin position="144"/>
        <end position="165"/>
    </location>
</feature>
<feature type="domain" description="VIT" evidence="2">
    <location>
        <begin position="399"/>
        <end position="531"/>
    </location>
</feature>
<gene>
    <name evidence="3" type="ORF">KCG35_21745</name>
</gene>
<dbReference type="EMBL" id="JAGSOY010000096">
    <property type="protein sequence ID" value="MBU2713688.1"/>
    <property type="molecule type" value="Genomic_DNA"/>
</dbReference>
<name>A0ABS5ZIR7_9GAMM</name>
<dbReference type="NCBIfam" id="TIGR02921">
    <property type="entry name" value="PEP_integral"/>
    <property type="match status" value="1"/>
</dbReference>
<dbReference type="PROSITE" id="PS51468">
    <property type="entry name" value="VIT"/>
    <property type="match status" value="1"/>
</dbReference>
<dbReference type="Pfam" id="PF08487">
    <property type="entry name" value="VIT"/>
    <property type="match status" value="1"/>
</dbReference>
<evidence type="ECO:0000313" key="4">
    <source>
        <dbReference type="Proteomes" id="UP000690515"/>
    </source>
</evidence>
<dbReference type="RefSeq" id="WP_215821973.1">
    <property type="nucleotide sequence ID" value="NZ_JAGSOY010000096.1"/>
</dbReference>
<protein>
    <submittedName>
        <fullName evidence="3">TIGR02921 family PEP-CTERM protein</fullName>
    </submittedName>
</protein>
<dbReference type="InterPro" id="IPR013694">
    <property type="entry name" value="VIT"/>
</dbReference>
<keyword evidence="1" id="KW-0472">Membrane</keyword>
<keyword evidence="4" id="KW-1185">Reference proteome</keyword>
<organism evidence="3 4">
    <name type="scientific">Zooshikella harenae</name>
    <dbReference type="NCBI Taxonomy" id="2827238"/>
    <lineage>
        <taxon>Bacteria</taxon>
        <taxon>Pseudomonadati</taxon>
        <taxon>Pseudomonadota</taxon>
        <taxon>Gammaproteobacteria</taxon>
        <taxon>Oceanospirillales</taxon>
        <taxon>Zooshikellaceae</taxon>
        <taxon>Zooshikella</taxon>
    </lineage>
</organism>
<evidence type="ECO:0000259" key="2">
    <source>
        <dbReference type="PROSITE" id="PS51468"/>
    </source>
</evidence>
<feature type="transmembrane region" description="Helical" evidence="1">
    <location>
        <begin position="55"/>
        <end position="75"/>
    </location>
</feature>
<keyword evidence="1" id="KW-1133">Transmembrane helix</keyword>
<proteinExistence type="predicted"/>
<evidence type="ECO:0000256" key="1">
    <source>
        <dbReference type="SAM" id="Phobius"/>
    </source>
</evidence>
<sequence length="941" mass="108610">MKRKSTLKKWPIWFNYGLFWSWNIIFTFVAVFVVIPYITLPLTSNAIDGVSMWSQAIYSLILVAVPFFAMGWAGLKIKKQPKMLMKLFYGVEMPIMFLMVMRILLLRDMNPGLLHLLINFAIAILAYFLLTLLFSQSDRKNNNLFYSISILILASVMLMFGFYLMMLLAPLLLPAICMLFKMLFAGIVVFFKVLLNPIIILLMILFAYTFGVFISLPVVAAKLYCSCFLRHWRLLSEERHLNKRYTVTVVALTVCLNSLLFIYLNQQPQQVIFQELAVLGGGPSLSVKQKKALLKNEDIIRNGLVNAYLGAYRYVSTPTKSNIVTEAYDEAFLAGDTDLANYSQKWFNLLALPFLYDGNDFREDKQKAEDLYQQFFDLPIEKREHDAILTAIQTTWEREEMAAGLINRLNRHVRLISQAIHIKPSGDIAEINIRQRFENQTSNNHEIVMHFALPDDAVLTGLWLSDDENNPRKYPAVVAPRGAAQQVYNDEVKRRIDPSILEQVGPRQYRLRAFPALPRRCRLETVFLFADERCKSQPLLVEIAYITPANKQGKWPLPQLLDNRNMYWDDSLQITVNDQWVDSGSHGLPETVTLNSNETKKKAHIAVIDDTYLLAEPIKDEFNFEAEQTKRLNMGILVDSSKSMQQQQDAIIQTSTWLQEKGIQHTFYQCNNGCKILTADKNSFNFFGNIQPLQQLSQWQKEVKLNQYNALIMLTDEGSYELESSANTDHFSNIPLWLVHLNGKLPYAYHDDMLALLRKNQGGTTVTLREAIYKLILKQNASSDRYLSDNKRLILITDHYKWYILPQKGSFQVNEKGPFTRIASRQWLNYLSQIHDISKPEILDKLHSIAVEQHIVTDYSSMLALVNERQKRLLKEAEGKEDRFDREVETGQEDITSPMDMFSVQTVPEPEEWLLIGLVIGMLCVVYYRRKRCNEYTVIGV</sequence>
<keyword evidence="1" id="KW-0812">Transmembrane</keyword>
<feature type="transmembrane region" description="Helical" evidence="1">
    <location>
        <begin position="12"/>
        <end position="35"/>
    </location>
</feature>
<dbReference type="InterPro" id="IPR014270">
    <property type="entry name" value="PEP-CTERM_IMP"/>
</dbReference>
<feature type="transmembrane region" description="Helical" evidence="1">
    <location>
        <begin position="87"/>
        <end position="106"/>
    </location>
</feature>
<dbReference type="Proteomes" id="UP000690515">
    <property type="component" value="Unassembled WGS sequence"/>
</dbReference>
<feature type="transmembrane region" description="Helical" evidence="1">
    <location>
        <begin position="171"/>
        <end position="191"/>
    </location>
</feature>
<feature type="transmembrane region" description="Helical" evidence="1">
    <location>
        <begin position="198"/>
        <end position="224"/>
    </location>
</feature>
<evidence type="ECO:0000313" key="3">
    <source>
        <dbReference type="EMBL" id="MBU2713688.1"/>
    </source>
</evidence>
<comment type="caution">
    <text evidence="3">The sequence shown here is derived from an EMBL/GenBank/DDBJ whole genome shotgun (WGS) entry which is preliminary data.</text>
</comment>
<feature type="transmembrane region" description="Helical" evidence="1">
    <location>
        <begin position="112"/>
        <end position="132"/>
    </location>
</feature>